<dbReference type="AlphaFoldDB" id="A0A812APL8"/>
<proteinExistence type="predicted"/>
<comment type="caution">
    <text evidence="2">The sequence shown here is derived from an EMBL/GenBank/DDBJ whole genome shotgun (WGS) entry which is preliminary data.</text>
</comment>
<evidence type="ECO:0000313" key="3">
    <source>
        <dbReference type="Proteomes" id="UP000597762"/>
    </source>
</evidence>
<protein>
    <submittedName>
        <fullName evidence="2">Uncharacterized protein</fullName>
    </submittedName>
</protein>
<keyword evidence="3" id="KW-1185">Reference proteome</keyword>
<reference evidence="2" key="1">
    <citation type="submission" date="2021-01" db="EMBL/GenBank/DDBJ databases">
        <authorList>
            <person name="Li R."/>
            <person name="Bekaert M."/>
        </authorList>
    </citation>
    <scope>NUCLEOTIDE SEQUENCE</scope>
    <source>
        <strain evidence="2">Farmed</strain>
    </source>
</reference>
<dbReference type="Proteomes" id="UP000597762">
    <property type="component" value="Unassembled WGS sequence"/>
</dbReference>
<sequence>MDVAEITNSSLFVLLFFFFYAFSLFIFLFLIFSFSHYFSFFFFFFSALFSSTALSKISKTKFSENGFKLSFPFFSLSLSLPSLSHSFLILFFSLSLSNTFSTPPSLLSFSLFLTLSFRWTKATIAYAYRTSTHKIRTRYLFRAITCHVMRQFMSTKKAIHFRFNGRRLRLPVFADKVISLVPQK</sequence>
<organism evidence="2 3">
    <name type="scientific">Acanthosepion pharaonis</name>
    <name type="common">Pharaoh cuttlefish</name>
    <name type="synonym">Sepia pharaonis</name>
    <dbReference type="NCBI Taxonomy" id="158019"/>
    <lineage>
        <taxon>Eukaryota</taxon>
        <taxon>Metazoa</taxon>
        <taxon>Spiralia</taxon>
        <taxon>Lophotrochozoa</taxon>
        <taxon>Mollusca</taxon>
        <taxon>Cephalopoda</taxon>
        <taxon>Coleoidea</taxon>
        <taxon>Decapodiformes</taxon>
        <taxon>Sepiida</taxon>
        <taxon>Sepiina</taxon>
        <taxon>Sepiidae</taxon>
        <taxon>Acanthosepion</taxon>
    </lineage>
</organism>
<feature type="transmembrane region" description="Helical" evidence="1">
    <location>
        <begin position="38"/>
        <end position="57"/>
    </location>
</feature>
<evidence type="ECO:0000313" key="2">
    <source>
        <dbReference type="EMBL" id="CAE1146711.1"/>
    </source>
</evidence>
<gene>
    <name evidence="2" type="ORF">SPHA_1935</name>
</gene>
<keyword evidence="1" id="KW-1133">Transmembrane helix</keyword>
<accession>A0A812APL8</accession>
<dbReference type="EMBL" id="CAHIKZ030000055">
    <property type="protein sequence ID" value="CAE1146711.1"/>
    <property type="molecule type" value="Genomic_DNA"/>
</dbReference>
<feature type="transmembrane region" description="Helical" evidence="1">
    <location>
        <begin position="69"/>
        <end position="94"/>
    </location>
</feature>
<feature type="transmembrane region" description="Helical" evidence="1">
    <location>
        <begin position="106"/>
        <end position="128"/>
    </location>
</feature>
<feature type="transmembrane region" description="Helical" evidence="1">
    <location>
        <begin position="12"/>
        <end position="32"/>
    </location>
</feature>
<keyword evidence="1" id="KW-0472">Membrane</keyword>
<keyword evidence="1" id="KW-0812">Transmembrane</keyword>
<name>A0A812APL8_ACAPH</name>
<evidence type="ECO:0000256" key="1">
    <source>
        <dbReference type="SAM" id="Phobius"/>
    </source>
</evidence>